<dbReference type="Gene3D" id="3.40.50.620">
    <property type="entry name" value="HUPs"/>
    <property type="match status" value="1"/>
</dbReference>
<name>A0ABM7VH81_9BACT</name>
<feature type="domain" description="Asparagine synthetase" evidence="7">
    <location>
        <begin position="245"/>
        <end position="604"/>
    </location>
</feature>
<dbReference type="InterPro" id="IPR014729">
    <property type="entry name" value="Rossmann-like_a/b/a_fold"/>
</dbReference>
<dbReference type="SUPFAM" id="SSF56235">
    <property type="entry name" value="N-terminal nucleophile aminohydrolases (Ntn hydrolases)"/>
    <property type="match status" value="1"/>
</dbReference>
<dbReference type="EMBL" id="AP025292">
    <property type="protein sequence ID" value="BDD00310.1"/>
    <property type="molecule type" value="Genomic_DNA"/>
</dbReference>
<dbReference type="RefSeq" id="WP_338397259.1">
    <property type="nucleotide sequence ID" value="NZ_AP025292.1"/>
</dbReference>
<protein>
    <recommendedName>
        <fullName evidence="3">asparagine synthase (glutamine-hydrolyzing)</fullName>
        <ecNumber evidence="3">6.3.5.4</ecNumber>
    </recommendedName>
</protein>
<evidence type="ECO:0000259" key="7">
    <source>
        <dbReference type="Pfam" id="PF00733"/>
    </source>
</evidence>
<feature type="domain" description="Glutamine amidotransferase type-2" evidence="8">
    <location>
        <begin position="58"/>
        <end position="169"/>
    </location>
</feature>
<evidence type="ECO:0000313" key="9">
    <source>
        <dbReference type="EMBL" id="BDD00310.1"/>
    </source>
</evidence>
<dbReference type="InterPro" id="IPR006426">
    <property type="entry name" value="Asn_synth_AEB"/>
</dbReference>
<dbReference type="InterPro" id="IPR051786">
    <property type="entry name" value="ASN_synthetase/amidase"/>
</dbReference>
<dbReference type="InterPro" id="IPR001962">
    <property type="entry name" value="Asn_synthase"/>
</dbReference>
<gene>
    <name evidence="9" type="ORF">PEPS_25900</name>
</gene>
<dbReference type="InterPro" id="IPR017932">
    <property type="entry name" value="GATase_2_dom"/>
</dbReference>
<proteinExistence type="inferred from homology"/>
<dbReference type="SUPFAM" id="SSF52402">
    <property type="entry name" value="Adenine nucleotide alpha hydrolases-like"/>
    <property type="match status" value="1"/>
</dbReference>
<keyword evidence="5" id="KW-0067">ATP-binding</keyword>
<evidence type="ECO:0000256" key="5">
    <source>
        <dbReference type="ARBA" id="ARBA00022840"/>
    </source>
</evidence>
<evidence type="ECO:0000256" key="4">
    <source>
        <dbReference type="ARBA" id="ARBA00022741"/>
    </source>
</evidence>
<dbReference type="Gene3D" id="3.60.20.10">
    <property type="entry name" value="Glutamine Phosphoribosylpyrophosphate, subunit 1, domain 1"/>
    <property type="match status" value="1"/>
</dbReference>
<dbReference type="InterPro" id="IPR029055">
    <property type="entry name" value="Ntn_hydrolases_N"/>
</dbReference>
<keyword evidence="10" id="KW-1185">Reference proteome</keyword>
<reference evidence="9 10" key="1">
    <citation type="submission" date="2021-12" db="EMBL/GenBank/DDBJ databases">
        <title>Genome sequencing of bacteria with rrn-lacking chromosome and rrn-plasmid.</title>
        <authorList>
            <person name="Anda M."/>
            <person name="Iwasaki W."/>
        </authorList>
    </citation>
    <scope>NUCLEOTIDE SEQUENCE [LARGE SCALE GENOMIC DNA]</scope>
    <source>
        <strain evidence="9 10">NBRC 101262</strain>
    </source>
</reference>
<dbReference type="PANTHER" id="PTHR43284">
    <property type="entry name" value="ASPARAGINE SYNTHETASE (GLUTAMINE-HYDROLYZING)"/>
    <property type="match status" value="1"/>
</dbReference>
<dbReference type="Proteomes" id="UP001354989">
    <property type="component" value="Chromosome"/>
</dbReference>
<evidence type="ECO:0000256" key="3">
    <source>
        <dbReference type="ARBA" id="ARBA00012737"/>
    </source>
</evidence>
<evidence type="ECO:0000259" key="8">
    <source>
        <dbReference type="Pfam" id="PF13537"/>
    </source>
</evidence>
<comment type="catalytic activity">
    <reaction evidence="6">
        <text>L-aspartate + L-glutamine + ATP + H2O = L-asparagine + L-glutamate + AMP + diphosphate + H(+)</text>
        <dbReference type="Rhea" id="RHEA:12228"/>
        <dbReference type="ChEBI" id="CHEBI:15377"/>
        <dbReference type="ChEBI" id="CHEBI:15378"/>
        <dbReference type="ChEBI" id="CHEBI:29985"/>
        <dbReference type="ChEBI" id="CHEBI:29991"/>
        <dbReference type="ChEBI" id="CHEBI:30616"/>
        <dbReference type="ChEBI" id="CHEBI:33019"/>
        <dbReference type="ChEBI" id="CHEBI:58048"/>
        <dbReference type="ChEBI" id="CHEBI:58359"/>
        <dbReference type="ChEBI" id="CHEBI:456215"/>
        <dbReference type="EC" id="6.3.5.4"/>
    </reaction>
</comment>
<dbReference type="PIRSF" id="PIRSF001589">
    <property type="entry name" value="Asn_synthetase_glu-h"/>
    <property type="match status" value="1"/>
</dbReference>
<evidence type="ECO:0000256" key="1">
    <source>
        <dbReference type="ARBA" id="ARBA00005187"/>
    </source>
</evidence>
<comment type="pathway">
    <text evidence="1">Amino-acid biosynthesis; L-asparagine biosynthesis; L-asparagine from L-aspartate (L-Gln route): step 1/1.</text>
</comment>
<keyword evidence="4" id="KW-0547">Nucleotide-binding</keyword>
<sequence>MSAIHLIWDKQNQNGEALINKMLGACEHMGNQPLSYQQIPLSIGTIYLAVNNLLIGELEKATLQPLKDKESTCFAAMEGDLFNYHDIKNNLMDSGVHFSSLSDAEVWMEWCKNDEFESFSNLNGDFAGFFVDKSVDKLIIVDNSKSGRSVYHYEDKNYLVLSSAFQAISATALPVKSIDNLVVSQILAQGFASGNQTLFKNIQKLTSLKVYKYDCGDLSGNLSTIVGKSVDKVSQGENITNLDALEEALVDALFMETTAEKNIGLLFTGGQISTSLATAGRVGGVRAALTYSLANAPKEGDKRYGDFRFAEDTSYEEGLALYQEVLSDKSLEMWDEFIQKMESPVLTASAFVHFVLSKFIGERSHILLSGFGADALALSDLKTYAYYQYIKYYDSLKPWIPMLKKMKGLLPEKSMLPVKKHLDLLNILGQHIDEDPKEVKRKLFSILEEFTEGTAAMPLEEMKYENCFEKVGDHLNAEVRQIFRANQQQVRMPFLNDLVVGQFVNSSVEDLLENGRNAHLKAMLRAWGKETVASRPKHQTKLPWISWLKAGGAIPVKTQLARRESAIYEFVDFEQTQQHLDEALQGKSDQHERLWAIAVMGAWLDKHGATA</sequence>
<comment type="similarity">
    <text evidence="2">Belongs to the asparagine synthetase family.</text>
</comment>
<evidence type="ECO:0000256" key="6">
    <source>
        <dbReference type="ARBA" id="ARBA00048741"/>
    </source>
</evidence>
<evidence type="ECO:0000313" key="10">
    <source>
        <dbReference type="Proteomes" id="UP001354989"/>
    </source>
</evidence>
<accession>A0ABM7VH81</accession>
<dbReference type="EC" id="6.3.5.4" evidence="3"/>
<organism evidence="9 10">
    <name type="scientific">Persicobacter psychrovividus</name>
    <dbReference type="NCBI Taxonomy" id="387638"/>
    <lineage>
        <taxon>Bacteria</taxon>
        <taxon>Pseudomonadati</taxon>
        <taxon>Bacteroidota</taxon>
        <taxon>Cytophagia</taxon>
        <taxon>Cytophagales</taxon>
        <taxon>Persicobacteraceae</taxon>
        <taxon>Persicobacter</taxon>
    </lineage>
</organism>
<dbReference type="Pfam" id="PF13537">
    <property type="entry name" value="GATase_7"/>
    <property type="match status" value="1"/>
</dbReference>
<dbReference type="PANTHER" id="PTHR43284:SF1">
    <property type="entry name" value="ASPARAGINE SYNTHETASE"/>
    <property type="match status" value="1"/>
</dbReference>
<dbReference type="Pfam" id="PF00733">
    <property type="entry name" value="Asn_synthase"/>
    <property type="match status" value="1"/>
</dbReference>
<evidence type="ECO:0000256" key="2">
    <source>
        <dbReference type="ARBA" id="ARBA00005752"/>
    </source>
</evidence>